<dbReference type="FunCoup" id="A0A3M0CMI1">
    <property type="interactions" value="86"/>
</dbReference>
<keyword evidence="4" id="KW-0812">Transmembrane</keyword>
<keyword evidence="7" id="KW-1185">Reference proteome</keyword>
<dbReference type="NCBIfam" id="TIGR00254">
    <property type="entry name" value="GGDEF"/>
    <property type="match status" value="1"/>
</dbReference>
<evidence type="ECO:0000313" key="7">
    <source>
        <dbReference type="Proteomes" id="UP000271227"/>
    </source>
</evidence>
<dbReference type="InterPro" id="IPR050469">
    <property type="entry name" value="Diguanylate_Cyclase"/>
</dbReference>
<dbReference type="CDD" id="cd01949">
    <property type="entry name" value="GGDEF"/>
    <property type="match status" value="1"/>
</dbReference>
<dbReference type="GO" id="GO:0052621">
    <property type="term" value="F:diguanylate cyclase activity"/>
    <property type="evidence" value="ECO:0007669"/>
    <property type="project" value="UniProtKB-EC"/>
</dbReference>
<dbReference type="PANTHER" id="PTHR45138">
    <property type="entry name" value="REGULATORY COMPONENTS OF SENSORY TRANSDUCTION SYSTEM"/>
    <property type="match status" value="1"/>
</dbReference>
<dbReference type="EC" id="2.7.7.65" evidence="1"/>
<gene>
    <name evidence="6" type="ORF">BXY39_2705</name>
</gene>
<comment type="caution">
    <text evidence="6">The sequence shown here is derived from an EMBL/GenBank/DDBJ whole genome shotgun (WGS) entry which is preliminary data.</text>
</comment>
<dbReference type="EMBL" id="REFR01000013">
    <property type="protein sequence ID" value="RMB04443.1"/>
    <property type="molecule type" value="Genomic_DNA"/>
</dbReference>
<feature type="domain" description="GGDEF" evidence="5">
    <location>
        <begin position="259"/>
        <end position="392"/>
    </location>
</feature>
<evidence type="ECO:0000256" key="2">
    <source>
        <dbReference type="ARBA" id="ARBA00034247"/>
    </source>
</evidence>
<comment type="catalytic activity">
    <reaction evidence="2">
        <text>2 GTP = 3',3'-c-di-GMP + 2 diphosphate</text>
        <dbReference type="Rhea" id="RHEA:24898"/>
        <dbReference type="ChEBI" id="CHEBI:33019"/>
        <dbReference type="ChEBI" id="CHEBI:37565"/>
        <dbReference type="ChEBI" id="CHEBI:58805"/>
        <dbReference type="EC" id="2.7.7.65"/>
    </reaction>
</comment>
<feature type="transmembrane region" description="Helical" evidence="4">
    <location>
        <begin position="22"/>
        <end position="43"/>
    </location>
</feature>
<sequence>MMVFAGLTTGLLLSPESDLHRFVLGLTAVFTAAFLIFQTVFALRQHPVNDQKTDTDSPGTTMQPKAHSEDTSANWCFDPDILPDAILVCQLDGRIILKNRAARDMLGDVMNGTDMIRSVFSSWHRQLVEREQADNVVDAIMASPDMKFSETLGFSNGKTYERQTRPIKNQALRLWLLRDVTVLRQADSDSAMHQSMVEADAARTAEMAEQLYMAKAELEEKQAELTRLANTDSLTGLYNRRRFMQLGNDAATDNRTGENAVWVLMLDIDYFKRVNDTYGHGAGDTAIRDFAIIIGNCIGDDGFVGRMGGEEFASVLPDATVDDAVRVAERIRRRTADNLSRCGKQTCRFTTSIGIACTQDGEDSIEPALARADKALYSAKSFGRNRVVVMESQHI</sequence>
<organism evidence="6 7">
    <name type="scientific">Eilatimonas milleporae</name>
    <dbReference type="NCBI Taxonomy" id="911205"/>
    <lineage>
        <taxon>Bacteria</taxon>
        <taxon>Pseudomonadati</taxon>
        <taxon>Pseudomonadota</taxon>
        <taxon>Alphaproteobacteria</taxon>
        <taxon>Kordiimonadales</taxon>
        <taxon>Kordiimonadaceae</taxon>
        <taxon>Eilatimonas</taxon>
    </lineage>
</organism>
<dbReference type="InterPro" id="IPR043128">
    <property type="entry name" value="Rev_trsase/Diguanyl_cyclase"/>
</dbReference>
<dbReference type="InParanoid" id="A0A3M0CMI1"/>
<dbReference type="Pfam" id="PF00990">
    <property type="entry name" value="GGDEF"/>
    <property type="match status" value="1"/>
</dbReference>
<dbReference type="Gene3D" id="3.30.450.20">
    <property type="entry name" value="PAS domain"/>
    <property type="match status" value="1"/>
</dbReference>
<dbReference type="InterPro" id="IPR000160">
    <property type="entry name" value="GGDEF_dom"/>
</dbReference>
<dbReference type="Proteomes" id="UP000271227">
    <property type="component" value="Unassembled WGS sequence"/>
</dbReference>
<name>A0A3M0CMI1_9PROT</name>
<dbReference type="PROSITE" id="PS50887">
    <property type="entry name" value="GGDEF"/>
    <property type="match status" value="1"/>
</dbReference>
<dbReference type="SMART" id="SM00267">
    <property type="entry name" value="GGDEF"/>
    <property type="match status" value="1"/>
</dbReference>
<dbReference type="AlphaFoldDB" id="A0A3M0CMI1"/>
<dbReference type="InterPro" id="IPR029787">
    <property type="entry name" value="Nucleotide_cyclase"/>
</dbReference>
<evidence type="ECO:0000256" key="1">
    <source>
        <dbReference type="ARBA" id="ARBA00012528"/>
    </source>
</evidence>
<evidence type="ECO:0000256" key="3">
    <source>
        <dbReference type="SAM" id="MobiDB-lite"/>
    </source>
</evidence>
<evidence type="ECO:0000313" key="6">
    <source>
        <dbReference type="EMBL" id="RMB04443.1"/>
    </source>
</evidence>
<proteinExistence type="predicted"/>
<evidence type="ECO:0000256" key="4">
    <source>
        <dbReference type="SAM" id="Phobius"/>
    </source>
</evidence>
<accession>A0A3M0CMI1</accession>
<dbReference type="Gene3D" id="3.30.70.270">
    <property type="match status" value="1"/>
</dbReference>
<dbReference type="SUPFAM" id="SSF55073">
    <property type="entry name" value="Nucleotide cyclase"/>
    <property type="match status" value="1"/>
</dbReference>
<keyword evidence="4" id="KW-0472">Membrane</keyword>
<feature type="region of interest" description="Disordered" evidence="3">
    <location>
        <begin position="49"/>
        <end position="68"/>
    </location>
</feature>
<reference evidence="6 7" key="1">
    <citation type="submission" date="2018-10" db="EMBL/GenBank/DDBJ databases">
        <title>Genomic Encyclopedia of Archaeal and Bacterial Type Strains, Phase II (KMG-II): from individual species to whole genera.</title>
        <authorList>
            <person name="Goeker M."/>
        </authorList>
    </citation>
    <scope>NUCLEOTIDE SEQUENCE [LARGE SCALE GENOMIC DNA]</scope>
    <source>
        <strain evidence="6 7">DSM 25217</strain>
    </source>
</reference>
<dbReference type="PANTHER" id="PTHR45138:SF9">
    <property type="entry name" value="DIGUANYLATE CYCLASE DGCM-RELATED"/>
    <property type="match status" value="1"/>
</dbReference>
<keyword evidence="4" id="KW-1133">Transmembrane helix</keyword>
<protein>
    <recommendedName>
        <fullName evidence="1">diguanylate cyclase</fullName>
        <ecNumber evidence="1">2.7.7.65</ecNumber>
    </recommendedName>
</protein>
<evidence type="ECO:0000259" key="5">
    <source>
        <dbReference type="PROSITE" id="PS50887"/>
    </source>
</evidence>
<dbReference type="FunFam" id="3.30.70.270:FF:000001">
    <property type="entry name" value="Diguanylate cyclase domain protein"/>
    <property type="match status" value="1"/>
</dbReference>